<comment type="subcellular location">
    <subcellularLocation>
        <location evidence="1">Nucleus</location>
    </subcellularLocation>
</comment>
<evidence type="ECO:0000256" key="3">
    <source>
        <dbReference type="SAM" id="MobiDB-lite"/>
    </source>
</evidence>
<feature type="compositionally biased region" description="Basic and acidic residues" evidence="3">
    <location>
        <begin position="417"/>
        <end position="428"/>
    </location>
</feature>
<feature type="compositionally biased region" description="Gly residues" evidence="3">
    <location>
        <begin position="30"/>
        <end position="40"/>
    </location>
</feature>
<accession>A0AA40HJ19</accession>
<dbReference type="InterPro" id="IPR009057">
    <property type="entry name" value="Homeodomain-like_sf"/>
</dbReference>
<protein>
    <recommendedName>
        <fullName evidence="4">PBC domain-containing protein</fullName>
    </recommendedName>
</protein>
<dbReference type="Gene3D" id="1.10.10.60">
    <property type="entry name" value="Homeodomain-like"/>
    <property type="match status" value="1"/>
</dbReference>
<keyword evidence="6" id="KW-1185">Reference proteome</keyword>
<dbReference type="GO" id="GO:0005634">
    <property type="term" value="C:nucleus"/>
    <property type="evidence" value="ECO:0007669"/>
    <property type="project" value="UniProtKB-SubCell"/>
</dbReference>
<evidence type="ECO:0000259" key="4">
    <source>
        <dbReference type="PROSITE" id="PS51978"/>
    </source>
</evidence>
<dbReference type="CDD" id="cd00086">
    <property type="entry name" value="homeodomain"/>
    <property type="match status" value="1"/>
</dbReference>
<feature type="compositionally biased region" description="Gly residues" evidence="3">
    <location>
        <begin position="11"/>
        <end position="21"/>
    </location>
</feature>
<feature type="domain" description="PBC" evidence="4">
    <location>
        <begin position="39"/>
        <end position="156"/>
    </location>
</feature>
<evidence type="ECO:0000313" key="5">
    <source>
        <dbReference type="EMBL" id="KAK1332134.1"/>
    </source>
</evidence>
<sequence length="488" mass="51876">MSSCGAAPSRGGLGLVGGEPGGPSEPPSGGSRGGVPGGQGKQDFGDILQQLMAITDQSLDGAQTKKHALNRHRMKPALFSVPCEIKKPGLSIRSSQEEEPVGPSLCAWTTCFWQKAWLGLRKGAGGGGGGSAAAGAAAAASGGGMSPDSSIQHLDYAANLPRSTISTRRSWRSMSMHVTSSRPCYEPAEGAEPHVARGSQGAGADGEHHPPQVQRHPDAAPAEHLPGVQDPCSRLFLDARRKCLNFSKQATQVLNEHFYSRLSDPYPSEEAKEELTEKCGITGSLTALATSGFAIRKISKSFKRRPTAAPAPNTPFLLRLWRLFQSLRIRRHVSGDAQAQRRFLPCFPGGITLTLDGPGGYRDKLGGGQMYSPQEMRPNGGWQEAVIPSSVTSPTDGPGSIHSDTSNRSHPQGHRVGAHEVTLDERTKASRGQAPDTGEAQMEKGKCEAQCMIESCTSRVPYMLSLFAVELGDCLLVHQAFQKPPASF</sequence>
<organism evidence="5 6">
    <name type="scientific">Cnephaeus nilssonii</name>
    <name type="common">Northern bat</name>
    <name type="synonym">Eptesicus nilssonii</name>
    <dbReference type="NCBI Taxonomy" id="3371016"/>
    <lineage>
        <taxon>Eukaryota</taxon>
        <taxon>Metazoa</taxon>
        <taxon>Chordata</taxon>
        <taxon>Craniata</taxon>
        <taxon>Vertebrata</taxon>
        <taxon>Euteleostomi</taxon>
        <taxon>Mammalia</taxon>
        <taxon>Eutheria</taxon>
        <taxon>Laurasiatheria</taxon>
        <taxon>Chiroptera</taxon>
        <taxon>Yangochiroptera</taxon>
        <taxon>Vespertilionidae</taxon>
        <taxon>Cnephaeus</taxon>
    </lineage>
</organism>
<feature type="region of interest" description="Disordered" evidence="3">
    <location>
        <begin position="181"/>
        <end position="226"/>
    </location>
</feature>
<dbReference type="AlphaFoldDB" id="A0AA40HJ19"/>
<dbReference type="PROSITE" id="PS51978">
    <property type="entry name" value="PBC"/>
    <property type="match status" value="1"/>
</dbReference>
<gene>
    <name evidence="5" type="ORF">QTO34_007820</name>
</gene>
<dbReference type="Proteomes" id="UP001177744">
    <property type="component" value="Unassembled WGS sequence"/>
</dbReference>
<dbReference type="GO" id="GO:0003677">
    <property type="term" value="F:DNA binding"/>
    <property type="evidence" value="ECO:0007669"/>
    <property type="project" value="InterPro"/>
</dbReference>
<dbReference type="InterPro" id="IPR005542">
    <property type="entry name" value="PBX_PBC_dom"/>
</dbReference>
<dbReference type="InterPro" id="IPR001356">
    <property type="entry name" value="HD"/>
</dbReference>
<evidence type="ECO:0000256" key="2">
    <source>
        <dbReference type="ARBA" id="ARBA00007601"/>
    </source>
</evidence>
<feature type="compositionally biased region" description="Basic and acidic residues" evidence="3">
    <location>
        <begin position="205"/>
        <end position="218"/>
    </location>
</feature>
<comment type="caution">
    <text evidence="5">The sequence shown here is derived from an EMBL/GenBank/DDBJ whole genome shotgun (WGS) entry which is preliminary data.</text>
</comment>
<dbReference type="SUPFAM" id="SSF46689">
    <property type="entry name" value="Homeodomain-like"/>
    <property type="match status" value="1"/>
</dbReference>
<evidence type="ECO:0000313" key="6">
    <source>
        <dbReference type="Proteomes" id="UP001177744"/>
    </source>
</evidence>
<feature type="region of interest" description="Disordered" evidence="3">
    <location>
        <begin position="364"/>
        <end position="444"/>
    </location>
</feature>
<feature type="region of interest" description="Disordered" evidence="3">
    <location>
        <begin position="124"/>
        <end position="148"/>
    </location>
</feature>
<dbReference type="GO" id="GO:0003700">
    <property type="term" value="F:DNA-binding transcription factor activity"/>
    <property type="evidence" value="ECO:0007669"/>
    <property type="project" value="InterPro"/>
</dbReference>
<proteinExistence type="inferred from homology"/>
<name>A0AA40HJ19_CNENI</name>
<comment type="similarity">
    <text evidence="2">Belongs to the TALE/PBX homeobox family.</text>
</comment>
<reference evidence="5" key="1">
    <citation type="submission" date="2023-06" db="EMBL/GenBank/DDBJ databases">
        <title>Reference genome for the Northern bat (Eptesicus nilssonii), a most northern bat species.</title>
        <authorList>
            <person name="Laine V.N."/>
            <person name="Pulliainen A.T."/>
            <person name="Lilley T.M."/>
        </authorList>
    </citation>
    <scope>NUCLEOTIDE SEQUENCE</scope>
    <source>
        <strain evidence="5">BLF_Eptnil</strain>
        <tissue evidence="5">Kidney</tissue>
    </source>
</reference>
<dbReference type="Pfam" id="PF03792">
    <property type="entry name" value="PBC"/>
    <property type="match status" value="1"/>
</dbReference>
<evidence type="ECO:0000256" key="1">
    <source>
        <dbReference type="ARBA" id="ARBA00004123"/>
    </source>
</evidence>
<feature type="region of interest" description="Disordered" evidence="3">
    <location>
        <begin position="1"/>
        <end position="44"/>
    </location>
</feature>
<dbReference type="EMBL" id="JAULJE010000019">
    <property type="protein sequence ID" value="KAK1332134.1"/>
    <property type="molecule type" value="Genomic_DNA"/>
</dbReference>